<dbReference type="PANTHER" id="PTHR10824:SF17">
    <property type="entry name" value="ACYL-COENZYME A THIOESTERASE 6"/>
    <property type="match status" value="1"/>
</dbReference>
<dbReference type="Gene3D" id="2.60.40.2240">
    <property type="entry name" value="Acyl-CoA thioester hydrolase/BAAT N-terminal domain"/>
    <property type="match status" value="2"/>
</dbReference>
<evidence type="ECO:0000259" key="1">
    <source>
        <dbReference type="Pfam" id="PF04775"/>
    </source>
</evidence>
<feature type="domain" description="Acyl-CoA thioester hydrolase/bile acid-CoA amino acid N-acetyltransferase" evidence="1">
    <location>
        <begin position="172"/>
        <end position="291"/>
    </location>
</feature>
<feature type="domain" description="BAAT/Acyl-CoA thioester hydrolase C-terminal" evidence="2">
    <location>
        <begin position="1"/>
        <end position="132"/>
    </location>
</feature>
<dbReference type="InterPro" id="IPR014940">
    <property type="entry name" value="BAAT_C"/>
</dbReference>
<dbReference type="Pfam" id="PF08840">
    <property type="entry name" value="BAAT_C"/>
    <property type="match status" value="3"/>
</dbReference>
<comment type="caution">
    <text evidence="3">The sequence shown here is derived from an EMBL/GenBank/DDBJ whole genome shotgun (WGS) entry which is preliminary data.</text>
</comment>
<dbReference type="Gene3D" id="3.40.50.1820">
    <property type="entry name" value="alpha/beta hydrolase"/>
    <property type="match status" value="3"/>
</dbReference>
<accession>A0ABQ8LMX5</accession>
<feature type="domain" description="BAAT/Acyl-CoA thioester hydrolase C-terminal" evidence="2">
    <location>
        <begin position="354"/>
        <end position="544"/>
    </location>
</feature>
<dbReference type="SUPFAM" id="SSF53474">
    <property type="entry name" value="alpha/beta-Hydrolases"/>
    <property type="match status" value="2"/>
</dbReference>
<dbReference type="Proteomes" id="UP000830375">
    <property type="component" value="Unassembled WGS sequence"/>
</dbReference>
<dbReference type="Pfam" id="PF04775">
    <property type="entry name" value="Bile_Hydr_Trans"/>
    <property type="match status" value="2"/>
</dbReference>
<reference evidence="3 4" key="1">
    <citation type="submission" date="2022-01" db="EMBL/GenBank/DDBJ databases">
        <title>A high-quality chromosome-level genome assembly of rohu carp, Labeo rohita.</title>
        <authorList>
            <person name="Arick M.A. II"/>
            <person name="Hsu C.-Y."/>
            <person name="Magbanua Z."/>
            <person name="Pechanova O."/>
            <person name="Grover C."/>
            <person name="Miller E."/>
            <person name="Thrash A."/>
            <person name="Ezzel L."/>
            <person name="Alam S."/>
            <person name="Benzie J."/>
            <person name="Hamilton M."/>
            <person name="Karsi A."/>
            <person name="Lawrence M.L."/>
            <person name="Peterson D.G."/>
        </authorList>
    </citation>
    <scope>NUCLEOTIDE SEQUENCE [LARGE SCALE GENOMIC DNA]</scope>
    <source>
        <strain evidence="4">BAU-BD-2019</strain>
        <tissue evidence="3">Blood</tissue>
    </source>
</reference>
<name>A0ABQ8LMX5_LABRO</name>
<protein>
    <submittedName>
        <fullName evidence="3">Acyl-coenzyme A thioesterase 1</fullName>
    </submittedName>
</protein>
<sequence length="947" mass="105355">MATFLPGISAAVWINGCNANTLVPIYYKDICVPPLLFNVNRVKVTPLGFADIGDAMNDPMSEEGLPSVIPIERTPGSFMFIMSEADRSWQSSNCIGKNNYELVRYEKAGHFIEVPYMPFCLANFHSAAKIVVYFVLKYVRTAFVRNTLAKMHFTTSGVNIRLLPSHKCSFEDPVHVTVSGLNPQQRVDLRSKLTDDTGRVFQASATYQADGSGQVDLNRDPSLGGSFTGVEPMGLFWALKSDTVACRFTLTDVTRPALFDIEVVSDDKVIAKVTNERHCLADGVRRIPVTEGRIRGTLFMPPGKGPFPGILDTYVFRGGPFELRAALLAKRGFAVLALAFQGYQDLPKRADKFHLEYFEEGIDFLRQQPESGDLALSMATFLPGISATVWINGCNANTLVPIYYKDICVPPLLFDVNRIKMTPLGFADIGDAMNDPMSEEGLPSVIPIERAPGSFMFIMSEADRNWQSAYYARLACDRLKSHGKNNYELVRYEKAGHFIEVPYMPFCLANFHDSGLLWWEPKAHSEAQLDAWKRMVNFFKKHLAAADLSCKSMLYKCSFEDPVQVTVSGLNPQQRVDLRSKLTDDTGRVFQASATYQADGSGQVDLNRDPSLGGSFAGVEPMGLFWALKADIVACKFTLTDVTRPALVDIEVVSDDKVIAKVTNERHCLADGVRRIPVTEGRIRGTLFMPPGKGPFPGILDTNVFRGFPFELRAALLAKRGFAVLALAFQGYQDLPKRADKFHLEYFEEGIDFLRQQPESGDLALSMATFLPGISATVWINGCNANTLVPIYYKDICVPPLLYDIKKAKMTPLGFMDIGDVTNDPMSEEGLPSVIPIERAPGSFMFIMSEADRNWQSAYYAKLACDRLKAHGKSNYELVRYENAGHFIEVPYMPFCLANFHGVANQVVCFGGEPKAHSEAQLDAWKRIVNFFKNHLASADRSCKSML</sequence>
<dbReference type="PANTHER" id="PTHR10824">
    <property type="entry name" value="ACYL-COENZYME A THIOESTERASE-RELATED"/>
    <property type="match status" value="1"/>
</dbReference>
<evidence type="ECO:0000313" key="4">
    <source>
        <dbReference type="Proteomes" id="UP000830375"/>
    </source>
</evidence>
<evidence type="ECO:0000313" key="3">
    <source>
        <dbReference type="EMBL" id="KAI2652012.1"/>
    </source>
</evidence>
<organism evidence="3 4">
    <name type="scientific">Labeo rohita</name>
    <name type="common">Indian major carp</name>
    <name type="synonym">Cyprinus rohita</name>
    <dbReference type="NCBI Taxonomy" id="84645"/>
    <lineage>
        <taxon>Eukaryota</taxon>
        <taxon>Metazoa</taxon>
        <taxon>Chordata</taxon>
        <taxon>Craniata</taxon>
        <taxon>Vertebrata</taxon>
        <taxon>Euteleostomi</taxon>
        <taxon>Actinopterygii</taxon>
        <taxon>Neopterygii</taxon>
        <taxon>Teleostei</taxon>
        <taxon>Ostariophysi</taxon>
        <taxon>Cypriniformes</taxon>
        <taxon>Cyprinidae</taxon>
        <taxon>Labeoninae</taxon>
        <taxon>Labeonini</taxon>
        <taxon>Labeo</taxon>
    </lineage>
</organism>
<gene>
    <name evidence="3" type="ORF">H4Q32_014830</name>
</gene>
<feature type="domain" description="BAAT/Acyl-CoA thioester hydrolase C-terminal" evidence="2">
    <location>
        <begin position="743"/>
        <end position="937"/>
    </location>
</feature>
<dbReference type="InterPro" id="IPR029058">
    <property type="entry name" value="AB_hydrolase_fold"/>
</dbReference>
<dbReference type="InterPro" id="IPR006862">
    <property type="entry name" value="Thio_Ohase/aa_AcTrfase"/>
</dbReference>
<proteinExistence type="predicted"/>
<dbReference type="EMBL" id="JACTAM010000020">
    <property type="protein sequence ID" value="KAI2652012.1"/>
    <property type="molecule type" value="Genomic_DNA"/>
</dbReference>
<feature type="domain" description="Acyl-CoA thioester hydrolase/bile acid-CoA amino acid N-acetyltransferase" evidence="1">
    <location>
        <begin position="561"/>
        <end position="680"/>
    </location>
</feature>
<dbReference type="InterPro" id="IPR042490">
    <property type="entry name" value="Thio_Ohase/BAAT_N"/>
</dbReference>
<evidence type="ECO:0000259" key="2">
    <source>
        <dbReference type="Pfam" id="PF08840"/>
    </source>
</evidence>
<keyword evidence="4" id="KW-1185">Reference proteome</keyword>